<feature type="region of interest" description="Disordered" evidence="2">
    <location>
        <begin position="1"/>
        <end position="27"/>
    </location>
</feature>
<feature type="region of interest" description="Disordered" evidence="2">
    <location>
        <begin position="4143"/>
        <end position="4167"/>
    </location>
</feature>
<feature type="region of interest" description="Disordered" evidence="2">
    <location>
        <begin position="665"/>
        <end position="689"/>
    </location>
</feature>
<feature type="compositionally biased region" description="Low complexity" evidence="2">
    <location>
        <begin position="4058"/>
        <end position="4074"/>
    </location>
</feature>
<feature type="compositionally biased region" description="Basic and acidic residues" evidence="2">
    <location>
        <begin position="194"/>
        <end position="206"/>
    </location>
</feature>
<feature type="region of interest" description="Disordered" evidence="2">
    <location>
        <begin position="361"/>
        <end position="398"/>
    </location>
</feature>
<feature type="region of interest" description="Disordered" evidence="2">
    <location>
        <begin position="4888"/>
        <end position="4940"/>
    </location>
</feature>
<feature type="compositionally biased region" description="Polar residues" evidence="2">
    <location>
        <begin position="869"/>
        <end position="880"/>
    </location>
</feature>
<keyword evidence="1" id="KW-0175">Coiled coil</keyword>
<dbReference type="EMBL" id="GG662798">
    <property type="protein sequence ID" value="EAR90551.2"/>
    <property type="molecule type" value="Genomic_DNA"/>
</dbReference>
<feature type="compositionally biased region" description="Low complexity" evidence="2">
    <location>
        <begin position="2465"/>
        <end position="2477"/>
    </location>
</feature>
<accession>Q22YX0</accession>
<feature type="region of interest" description="Disordered" evidence="2">
    <location>
        <begin position="4048"/>
        <end position="4074"/>
    </location>
</feature>
<feature type="compositionally biased region" description="Low complexity" evidence="2">
    <location>
        <begin position="665"/>
        <end position="680"/>
    </location>
</feature>
<feature type="region of interest" description="Disordered" evidence="2">
    <location>
        <begin position="4237"/>
        <end position="4267"/>
    </location>
</feature>
<feature type="compositionally biased region" description="Basic and acidic residues" evidence="2">
    <location>
        <begin position="1"/>
        <end position="23"/>
    </location>
</feature>
<feature type="region of interest" description="Disordered" evidence="2">
    <location>
        <begin position="4301"/>
        <end position="4327"/>
    </location>
</feature>
<dbReference type="HOGENOM" id="CLU_223249_0_0_1"/>
<feature type="region of interest" description="Disordered" evidence="2">
    <location>
        <begin position="1096"/>
        <end position="1125"/>
    </location>
</feature>
<evidence type="ECO:0000256" key="1">
    <source>
        <dbReference type="SAM" id="Coils"/>
    </source>
</evidence>
<protein>
    <submittedName>
        <fullName evidence="3">Uncharacterized protein</fullName>
    </submittedName>
</protein>
<feature type="region of interest" description="Disordered" evidence="2">
    <location>
        <begin position="4729"/>
        <end position="4758"/>
    </location>
</feature>
<feature type="region of interest" description="Disordered" evidence="2">
    <location>
        <begin position="2458"/>
        <end position="2478"/>
    </location>
</feature>
<feature type="compositionally biased region" description="Low complexity" evidence="2">
    <location>
        <begin position="714"/>
        <end position="728"/>
    </location>
</feature>
<name>Q22YX0_TETTS</name>
<gene>
    <name evidence="3" type="ORF">TTHERM_00121010</name>
</gene>
<feature type="compositionally biased region" description="Polar residues" evidence="2">
    <location>
        <begin position="832"/>
        <end position="843"/>
    </location>
</feature>
<dbReference type="KEGG" id="tet:TTHERM_00121010"/>
<reference evidence="4" key="1">
    <citation type="journal article" date="2006" name="PLoS Biol.">
        <title>Macronuclear genome sequence of the ciliate Tetrahymena thermophila, a model eukaryote.</title>
        <authorList>
            <person name="Eisen J.A."/>
            <person name="Coyne R.S."/>
            <person name="Wu M."/>
            <person name="Wu D."/>
            <person name="Thiagarajan M."/>
            <person name="Wortman J.R."/>
            <person name="Badger J.H."/>
            <person name="Ren Q."/>
            <person name="Amedeo P."/>
            <person name="Jones K.M."/>
            <person name="Tallon L.J."/>
            <person name="Delcher A.L."/>
            <person name="Salzberg S.L."/>
            <person name="Silva J.C."/>
            <person name="Haas B.J."/>
            <person name="Majoros W.H."/>
            <person name="Farzad M."/>
            <person name="Carlton J.M."/>
            <person name="Smith R.K. Jr."/>
            <person name="Garg J."/>
            <person name="Pearlman R.E."/>
            <person name="Karrer K.M."/>
            <person name="Sun L."/>
            <person name="Manning G."/>
            <person name="Elde N.C."/>
            <person name="Turkewitz A.P."/>
            <person name="Asai D.J."/>
            <person name="Wilkes D.E."/>
            <person name="Wang Y."/>
            <person name="Cai H."/>
            <person name="Collins K."/>
            <person name="Stewart B.A."/>
            <person name="Lee S.R."/>
            <person name="Wilamowska K."/>
            <person name="Weinberg Z."/>
            <person name="Ruzzo W.L."/>
            <person name="Wloga D."/>
            <person name="Gaertig J."/>
            <person name="Frankel J."/>
            <person name="Tsao C.-C."/>
            <person name="Gorovsky M.A."/>
            <person name="Keeling P.J."/>
            <person name="Waller R.F."/>
            <person name="Patron N.J."/>
            <person name="Cherry J.M."/>
            <person name="Stover N.A."/>
            <person name="Krieger C.J."/>
            <person name="del Toro C."/>
            <person name="Ryder H.F."/>
            <person name="Williamson S.C."/>
            <person name="Barbeau R.A."/>
            <person name="Hamilton E.P."/>
            <person name="Orias E."/>
        </authorList>
    </citation>
    <scope>NUCLEOTIDE SEQUENCE [LARGE SCALE GENOMIC DNA]</scope>
    <source>
        <strain evidence="4">SB210</strain>
    </source>
</reference>
<feature type="coiled-coil region" evidence="1">
    <location>
        <begin position="4521"/>
        <end position="4548"/>
    </location>
</feature>
<feature type="region of interest" description="Disordered" evidence="2">
    <location>
        <begin position="1674"/>
        <end position="1698"/>
    </location>
</feature>
<sequence>MMSQKSEKDEARQILDDLIKESTENQQEIDQNSYQTLRLIQKKKKELKLSIANEIVDRLLSKSIDDSQKQILSNLSKNIYEGEDQLLKQQFNSLFTQQVENMIINSKKESQTVKDLLQIIQQQADRELYSFESDDSKLFTQIRERLQQKGISTGPQQAAATFQNSFPDLNKPFSFDDQQFDDIKIQGKEQNSPFDKHQVDQGKSDQNKNTNLLDFDGDNQFNQNNIQKDNNEQNFNWDQFQFGDINTFSNQEKQEENKQQQQFSAGFDMDWFKNNESVHSQISQKQSGKSNRQISNKQQEEKQEFNLSDFIQNSQASHSQSVSSNHKDFSLTDLGLQKRSQDLKDSGVKVQMDQNVLNFMPQINTQQIQETPKQSKQILNMEESSSNQKQSQESSSQLQNKFKDYNQNQKPDEIKINLIKSDNQLIVGSNNVEDNQSSSFGKGEFVLKFGMNESQLRKNVVQQNANIKDDEIDQNLLNPKNISDNYLLQGYKQAQFDMRLNNMLGSVQKCESENSRSGSHFQDSQAQQSLQNLEFFLKFDQNQSKNILSDEGLPNIGDKSQQLSSNRKDKDNQIQLKLNENKNMMQNNSNINEPNEAVQKKDNVDLTEKVNLDNMWDEMESYKSEVASKQSLEDSYIAQKVAAVQGRINTLNKSNLNLSQASIKSSVSKKSDQQKNSQIINKSQNLNQKTNELLQRSKKYQEYPLKENVQFTHSSQSLNQQNQINNDSKQNSANKQEQKVNLSQNVFFDQSSTSHNNYNFEDFGMNQSQMSETSSKSSVVMPRNEEENFQTNSQLNVKETNENFNQIKMQIDQQKSQLGKLSSISNKKHSDSLSQQNEQLSQKTQEIIERANNLKRSQNISNENINQNVKLHQSNSSQQKGLYKDEQSSKIKDLIERSQKSIQKTNENFMKYSVSSNAVSNKSKSQINQVKMTSSQQSQNQKEKSLNFEDFGNLNISQSQSQNDSQIISEYIKQQIQGCKDSDISNNKNNNFLDNNSTIKQKQVSSKIENSNNFDFDEFGSVHESESNQSKSSIINVIHANTIKNLQNKFSNAQKEMQAGDISKTISVGIQYSDDKKASGQFNFSDFQSVEQSAVSNITQFQEQQNKQQQSQINPNNNSSSSNSQIFPQTISQIFKQNDRITKSDINQQFNQFQNIEHSLSDNDKDVNYLSNLSQFTKNSDINEEICKNSERKELAELAQSVSSSRSKVQYVQHKIIEDYQNEDKSQLDTLQEQPLKEDNELSHQFYMSNQQKHNFQDFFGNQDENIDPDNQFIEEQKVINERLNTPKCALNKNDFINNQDFQQPQYQNQNQQIYIDQKSSSFQQFGQDFNSDNQTLNTHNYTNQAFQNIQEVSGQIKSENSSKKQIQPNIIQQNMIKTFDQNLSETQDFNNQFQINDQSDQKNQIENQMYNQFNENQNKEFQQLPSLPTVNFQSNSNFNVAAVDMQNDLERDLHHSQIRGRQEIDSQMNQNSKNQMQQFNQNLEYQQKSYQTEEKNDNNLNIDQSISFENEYNQRLNLQDHQQNFSMQNKSKSALNLENQEIAEKYSQLDQQQQSDQYGFYEQNVNKNNINQDNFGEQMQQQFLQQTQQQSNQNNSQNQIKNNDQQNENEANMGIQQQVQTNYTNVANNFEQEQGDYRAQEYKLMSSQLQNSNLCSEDSQDQFSSFQQANQTKYIKQKQNQQDDHQHHNEVSDEQKDSFIYEQDKQIILEYEDNNIKQNDQENQLNNYVQNEQIEEQYQEQQDNLTDKMVDQSNNLNTFFLNQKQQVLYTFDHSQYQQGVKGLDLYSKGEIMYFQDQQSQIESQTQNQQNQFTQDFEQLRKKKQVFDSYGSDSQYQDQDENIIGQQILFSDQIQPTVLETVKEQKQPEIDLFMGDNKDFSNQNLFNPKAKNVNQDDEASFGEEQDEEYEQKLKQQYQNQPVQREDQNVNQEQFQFDPQNQELNQQNEQQLQKMLQNISINDQQNNLQEFQGQHGQFFTHLENQEKNENLGDEEEGINQILENSRGEQIQNHNRVESNLEIVKNPDLQYDLNSQIFQESVINPDGNEIFKSTNRQILELFPSIQHNVSKGLHSHQNSNISIPYIKNSVCQAELSMINESLHQNQKNNNQNNKIAEVNQYEQFSPEEAANNPHYLFENKTQELNQHKDQQQIEGWNFNQQQILSNNNTQQIQNPINNVNQNQQQNEDEFFMADQYGYLEQGFIETGIETNTKDNQYSNKLNKQNISQKQCQDFMVNQGVFSQNNRYSQQFNNIQKAEDSQTNQSPQYQMDNLDFKLKENSQKQEKILNSQNDFSQKRYDFPLDQVDKSQSDLFQENQDNQDLRFGSSANKTGDQDQIHQIIDQISPQQQENQQDQLNWDDFANKTGSSVDSQIQNSFEIFQQIGHNKETQNQQNKVNFDDLFGFVDQKKSSQNLDQKNNSQIVHLDMNKNQQINNKENDNNLKDNFDFLNFNNNKLANNSDFYDPNSNNKDQNNNNNNSLIASFLKSDDKNNQKIKQMDSSILEKEEKGNTNEYSDIMTNPVMMNYQKNEDKSQSFDMGQKINIQLNQNMSQERINQNPFHDFSNKLNDQDQIFDMGKATSFQDKQQKIEQTFDMNMPMNLNTKKDNIDDSIEVPINQKSKQINMEDSFDMSKPTKLNNKQYKDDEESFDMNKPVNLYKNQNKLEESYDMNKPTNLGQIQEKNEESFDMNKPRQLHFKNDKKEEDGGIFNMEMPRMMHKKSILYENKSPIDINKELDFFLKDIFVPSSKTRQNITPSYNKLDNLKGKSKEIDNVVDSPARGKNIEIALIQQVNPNDVVDMEAPAIFMQNTKKSTQSGNSGGRNNTPNNPSFTHNNFGFGLTGGLSVIAPIEGESDCEQQNMDLGSFSSIAKIQLPAKKQYEFNDLMQLTHQSLASLNLDVGVALSEKIDSPNQIKKFDLQMEKEHSHCFVNSLTNLDHSSKCSQLQSENLKKNKSHNDIRISSASNFNNQNSLKILPFNLKNNLSSYNKQNSQTNNNQLKIVNVTNQIQVKDNGSQEISQKELNMQITEETHQPQLKNTLQSSQTNYVPQINDNDKLNIQHNDLALINVIKENESLQEHIPISKNLQENKTQNKQNVNLGQIFGFTQKKGNQQNNSSLSELQGLQISEQPLQNINIQKKQNQNINQDISCEVDLNSNLKQNDQLTPRNQGEFNNEQINIEKSPGSQSSEGSESFYTVKDKLEVSYQQNIDKDTLGDKKQDDSFYSVSDEQGINQSKQKNEENTAQIDQKLDIQKPSSRDQEDQDIKQQDQNKEQDNNNFMIETDELDKELEYFNQDIKAQEEEKKEKIDLDKSINKFRPFAMNPNGKMSIQITSGNSSFTQQNDSKSIKSPGNNNLTNLSIKNIPKIITYDQINLQSNLNNLPSSKSNKQVTEQSIIENRQIIADMQENILNCNNESAEFQQDQEQRVQSNQNYSAKIENNYKSDQNESIEDHDYQRPRVSSLNIQSYTAQSNTRNVISSKIINDEQSSNTSQDFSCNLNTFLSTRLYPNKQSMLAGSDQDYVLKINFKQKSSEEKTTHLKKISEAQELNSQLEQIQSQGDYNTASDDNCQISLREIKFEKNPFESDFENNSEGSKIKEELNDQDQKEQNHLQKVQKKSESRQNQEVEKSNVAQTGSTLDKKQGLNKRVYKFDFEDYQNPSLVANSSSASPLQKFYQQNNFVEDSMNRNILESEFTINQSHLSEIAANDMQKNGQVENLDFNNLSPISAHKMILKPELFQENAQNNLNSNRSFASQKGTRMPSPPSSVYNQVGKNKSSYYQQKQVQQSGEIQLLVSNTLQSKSQSSNQVNKNQENSQVPPPNMIDEDDMWANMRNESSISQNESDDSYMSDIIQKNILDQQKDFENKDSTSNQNQVIVKQEQETNVQQNKSQRQIDTATQAHPVEAQDFLNDMVNFWNNQNKVYNLNQSNEPQTSSRNNQNNTTNPQILSNAVSSQKNTQIQPDFRREALDKNKTAFFDNTIQGKDKYSLEMNQLIEKQSESQVFDFQPIQTISHQPSNMQDFTFEQKMVSQNQQKISYSERQTAELYNSSDFPRYDSNKTQNSSSNNSKPQHQQKVFDLQRNQDLQYNLILKGNIQDSIIDEESQLKNQSIQNNNKNNFNSSPNSNNLLAEKTRLSEIPTTRTITDSSKNKLSSYIPQNNKSSSNEIKKEGLNPRQVQSIYQPTQNLNFGTFNQDSQLVNLQQQSSSVKEITPTKSYMDISNQFPQYPLRIEISSHPEDPKFFENTDKEKETTKENPTSRTPSTSPKQVFKLATSYLNVPSPQTSFVLNKVKDLTESPNQLFQKNNQSNLPDLGAKKSKSRPSKEDVKVQTILEGIVDLDSLPDFQENIQNKPKDQIKSILEVDEYLERSPSKLLIEEKSEPPKIKLQKTQDFESKLDNLEQLNKQEQQKNKKLQEEFSQIYAEMQKLAEMQLKEADISKQEDFEQKQLSNQIQSLNRQLQLLTQNHAALLNRVESENIKTIKIAQSNLPSFSGDNQTSKTNSEQKLQIIQKELTKDDDKFEQIIKKFKQQKQEISQFRQEIINSAQEEGDKIGKSQQNQIKQNEKNEETETSKNFNNVMEKQSQFSNTLQKILQDIQSLNNVSKKEEVVENQLQKKIKDIQEQVLKNNEKLGEINKYYNEIKTQVNTENRSISPKVKVNITSASIKKSQSPKTIQDIYDNYQSNFKNVNLNSHPKLSQSILQQTTPFNKSPVRDAQLNAKKQKYLQEYESYSTSNQKKRSLSRERESQDIENSFDQKQQIDENSQGYNLQNQFNQNALQQAKQYLHESAQSNSFSMSKNSLLNKLSPSSIRFSSPSNNLATKISSLSPPTQDLQRQNNFSQIKEQNSSLFDKSLLSDLQKNQYFANQAAFQAPQSIKKPPIVKQIPKPQQEKLGQKQQNQQISLQNTSQQKGSDFYQQYQNSNNSSYQQPNQDRQRSFSSSQIVNNINQPGSQTMLNYQNAFNPQQMQSMQNLKQYPPTLFSPQVRSNTEVFDQNLPKFSFNHQQQNENFQQKFQLFKQNNLPFNQNQNNNFSQNIPLFQNTNNYRFIDNNPQQPQPIQSQQLNQFFGNSVNLPKNTNKQVFLSNEKLPTFSQSQAKQYEYEQQQFDRKYPTFQNEVKPFDEKIDSYGNIFRQDQLSAQKQINQGSLYDFKNSFSNVNIIKQKNNNVYTPNKDQTVLLRNQQYKESNFNYSINQYRKNFVSNYYAQNE</sequence>
<feature type="compositionally biased region" description="Basic and acidic residues" evidence="2">
    <location>
        <begin position="3210"/>
        <end position="3220"/>
    </location>
</feature>
<feature type="region of interest" description="Disordered" evidence="2">
    <location>
        <begin position="3925"/>
        <end position="3959"/>
    </location>
</feature>
<proteinExistence type="predicted"/>
<organism evidence="3 4">
    <name type="scientific">Tetrahymena thermophila (strain SB210)</name>
    <dbReference type="NCBI Taxonomy" id="312017"/>
    <lineage>
        <taxon>Eukaryota</taxon>
        <taxon>Sar</taxon>
        <taxon>Alveolata</taxon>
        <taxon>Ciliophora</taxon>
        <taxon>Intramacronucleata</taxon>
        <taxon>Oligohymenophorea</taxon>
        <taxon>Hymenostomatida</taxon>
        <taxon>Tetrahymenina</taxon>
        <taxon>Tetrahymenidae</taxon>
        <taxon>Tetrahymena</taxon>
    </lineage>
</organism>
<feature type="coiled-coil region" evidence="1">
    <location>
        <begin position="4604"/>
        <end position="4631"/>
    </location>
</feature>
<keyword evidence="4" id="KW-1185">Reference proteome</keyword>
<feature type="compositionally biased region" description="Polar residues" evidence="2">
    <location>
        <begin position="812"/>
        <end position="825"/>
    </location>
</feature>
<evidence type="ECO:0000256" key="2">
    <source>
        <dbReference type="SAM" id="MobiDB-lite"/>
    </source>
</evidence>
<feature type="compositionally biased region" description="Basic and acidic residues" evidence="2">
    <location>
        <begin position="4237"/>
        <end position="4254"/>
    </location>
</feature>
<feature type="compositionally biased region" description="Basic and acidic residues" evidence="2">
    <location>
        <begin position="3247"/>
        <end position="3274"/>
    </location>
</feature>
<feature type="compositionally biased region" description="Polar residues" evidence="2">
    <location>
        <begin position="4818"/>
        <end position="4837"/>
    </location>
</feature>
<feature type="compositionally biased region" description="Low complexity" evidence="2">
    <location>
        <begin position="1100"/>
        <end position="1125"/>
    </location>
</feature>
<evidence type="ECO:0000313" key="3">
    <source>
        <dbReference type="EMBL" id="EAR90551.2"/>
    </source>
</evidence>
<feature type="compositionally biased region" description="Polar residues" evidence="2">
    <location>
        <begin position="729"/>
        <end position="739"/>
    </location>
</feature>
<feature type="compositionally biased region" description="Low complexity" evidence="2">
    <location>
        <begin position="3801"/>
        <end position="3816"/>
    </location>
</feature>
<feature type="region of interest" description="Disordered" evidence="2">
    <location>
        <begin position="865"/>
        <end position="888"/>
    </location>
</feature>
<feature type="region of interest" description="Disordered" evidence="2">
    <location>
        <begin position="4549"/>
        <end position="4572"/>
    </location>
</feature>
<feature type="compositionally biased region" description="Polar residues" evidence="2">
    <location>
        <begin position="3221"/>
        <end position="3245"/>
    </location>
</feature>
<feature type="region of interest" description="Disordered" evidence="2">
    <location>
        <begin position="4810"/>
        <end position="4837"/>
    </location>
</feature>
<dbReference type="GeneID" id="7845744"/>
<feature type="coiled-coil region" evidence="1">
    <location>
        <begin position="4390"/>
        <end position="4473"/>
    </location>
</feature>
<feature type="region of interest" description="Disordered" evidence="2">
    <location>
        <begin position="3748"/>
        <end position="3771"/>
    </location>
</feature>
<feature type="compositionally biased region" description="Basic and acidic residues" evidence="2">
    <location>
        <begin position="3600"/>
        <end position="3628"/>
    </location>
</feature>
<feature type="compositionally biased region" description="Low complexity" evidence="2">
    <location>
        <begin position="915"/>
        <end position="925"/>
    </location>
</feature>
<feature type="compositionally biased region" description="Basic and acidic residues" evidence="2">
    <location>
        <begin position="1682"/>
        <end position="1698"/>
    </location>
</feature>
<feature type="compositionally biased region" description="Polar residues" evidence="2">
    <location>
        <begin position="4143"/>
        <end position="4165"/>
    </location>
</feature>
<dbReference type="InParanoid" id="Q22YX0"/>
<feature type="compositionally biased region" description="Polar residues" evidence="2">
    <location>
        <begin position="3748"/>
        <end position="3757"/>
    </location>
</feature>
<feature type="region of interest" description="Disordered" evidence="2">
    <location>
        <begin position="3210"/>
        <end position="3277"/>
    </location>
</feature>
<feature type="region of interest" description="Disordered" evidence="2">
    <location>
        <begin position="1582"/>
        <end position="1603"/>
    </location>
</feature>
<dbReference type="STRING" id="312017.Q22YX0"/>
<feature type="region of interest" description="Disordered" evidence="2">
    <location>
        <begin position="3801"/>
        <end position="3826"/>
    </location>
</feature>
<feature type="compositionally biased region" description="Polar residues" evidence="2">
    <location>
        <begin position="278"/>
        <end position="297"/>
    </location>
</feature>
<feature type="compositionally biased region" description="Polar residues" evidence="2">
    <location>
        <begin position="4301"/>
        <end position="4310"/>
    </location>
</feature>
<feature type="region of interest" description="Disordered" evidence="2">
    <location>
        <begin position="812"/>
        <end position="843"/>
    </location>
</feature>
<feature type="compositionally biased region" description="Polar residues" evidence="2">
    <location>
        <begin position="3947"/>
        <end position="3959"/>
    </location>
</feature>
<feature type="compositionally biased region" description="Basic and acidic residues" evidence="2">
    <location>
        <begin position="4563"/>
        <end position="4572"/>
    </location>
</feature>
<feature type="region of interest" description="Disordered" evidence="2">
    <location>
        <begin position="190"/>
        <end position="224"/>
    </location>
</feature>
<feature type="region of interest" description="Disordered" evidence="2">
    <location>
        <begin position="278"/>
        <end position="303"/>
    </location>
</feature>
<feature type="compositionally biased region" description="Acidic residues" evidence="2">
    <location>
        <begin position="1895"/>
        <end position="1905"/>
    </location>
</feature>
<feature type="region of interest" description="Disordered" evidence="2">
    <location>
        <begin position="2810"/>
        <end position="2833"/>
    </location>
</feature>
<feature type="region of interest" description="Disordered" evidence="2">
    <location>
        <begin position="915"/>
        <end position="944"/>
    </location>
</feature>
<feature type="compositionally biased region" description="Low complexity" evidence="2">
    <location>
        <begin position="382"/>
        <end position="398"/>
    </location>
</feature>
<feature type="compositionally biased region" description="Low complexity" evidence="2">
    <location>
        <begin position="3931"/>
        <end position="3946"/>
    </location>
</feature>
<dbReference type="RefSeq" id="XP_001010796.2">
    <property type="nucleotide sequence ID" value="XM_001010796.2"/>
</dbReference>
<dbReference type="Proteomes" id="UP000009168">
    <property type="component" value="Unassembled WGS sequence"/>
</dbReference>
<feature type="region of interest" description="Disordered" evidence="2">
    <location>
        <begin position="1881"/>
        <end position="1905"/>
    </location>
</feature>
<feature type="region of interest" description="Disordered" evidence="2">
    <location>
        <begin position="713"/>
        <end position="739"/>
    </location>
</feature>
<feature type="region of interest" description="Disordered" evidence="2">
    <location>
        <begin position="3600"/>
        <end position="3639"/>
    </location>
</feature>
<feature type="compositionally biased region" description="Polar residues" evidence="2">
    <location>
        <begin position="361"/>
        <end position="378"/>
    </location>
</feature>
<feature type="compositionally biased region" description="Low complexity" evidence="2">
    <location>
        <begin position="4896"/>
        <end position="4930"/>
    </location>
</feature>
<feature type="region of interest" description="Disordered" evidence="2">
    <location>
        <begin position="547"/>
        <end position="571"/>
    </location>
</feature>
<evidence type="ECO:0000313" key="4">
    <source>
        <dbReference type="Proteomes" id="UP000009168"/>
    </source>
</evidence>